<organism evidence="6 7">
    <name type="scientific">Micromonospora humi</name>
    <dbReference type="NCBI Taxonomy" id="745366"/>
    <lineage>
        <taxon>Bacteria</taxon>
        <taxon>Bacillati</taxon>
        <taxon>Actinomycetota</taxon>
        <taxon>Actinomycetes</taxon>
        <taxon>Micromonosporales</taxon>
        <taxon>Micromonosporaceae</taxon>
        <taxon>Micromonospora</taxon>
    </lineage>
</organism>
<dbReference type="GO" id="GO:0003677">
    <property type="term" value="F:DNA binding"/>
    <property type="evidence" value="ECO:0007669"/>
    <property type="project" value="UniProtKB-KW"/>
</dbReference>
<evidence type="ECO:0000256" key="3">
    <source>
        <dbReference type="ARBA" id="ARBA00023163"/>
    </source>
</evidence>
<evidence type="ECO:0000313" key="6">
    <source>
        <dbReference type="EMBL" id="SCG52024.1"/>
    </source>
</evidence>
<dbReference type="EMBL" id="FMDM01000004">
    <property type="protein sequence ID" value="SCG52024.1"/>
    <property type="molecule type" value="Genomic_DNA"/>
</dbReference>
<dbReference type="PANTHER" id="PTHR38445:SF9">
    <property type="entry name" value="HTH-TYPE TRANSCRIPTIONAL REPRESSOR YTRA"/>
    <property type="match status" value="1"/>
</dbReference>
<feature type="region of interest" description="Disordered" evidence="4">
    <location>
        <begin position="118"/>
        <end position="146"/>
    </location>
</feature>
<dbReference type="PANTHER" id="PTHR38445">
    <property type="entry name" value="HTH-TYPE TRANSCRIPTIONAL REPRESSOR YTRA"/>
    <property type="match status" value="1"/>
</dbReference>
<name>A0A1C5I1B0_9ACTN</name>
<dbReference type="InterPro" id="IPR036388">
    <property type="entry name" value="WH-like_DNA-bd_sf"/>
</dbReference>
<dbReference type="CDD" id="cd07377">
    <property type="entry name" value="WHTH_GntR"/>
    <property type="match status" value="1"/>
</dbReference>
<dbReference type="SMART" id="SM00345">
    <property type="entry name" value="HTH_GNTR"/>
    <property type="match status" value="1"/>
</dbReference>
<evidence type="ECO:0000313" key="7">
    <source>
        <dbReference type="Proteomes" id="UP000199360"/>
    </source>
</evidence>
<proteinExistence type="predicted"/>
<dbReference type="Pfam" id="PF00392">
    <property type="entry name" value="GntR"/>
    <property type="match status" value="1"/>
</dbReference>
<dbReference type="PROSITE" id="PS50949">
    <property type="entry name" value="HTH_GNTR"/>
    <property type="match status" value="1"/>
</dbReference>
<dbReference type="Gene3D" id="1.10.10.10">
    <property type="entry name" value="Winged helix-like DNA-binding domain superfamily/Winged helix DNA-binding domain"/>
    <property type="match status" value="1"/>
</dbReference>
<dbReference type="InterPro" id="IPR036390">
    <property type="entry name" value="WH_DNA-bd_sf"/>
</dbReference>
<dbReference type="Proteomes" id="UP000199360">
    <property type="component" value="Unassembled WGS sequence"/>
</dbReference>
<sequence length="146" mass="15406">MSPRVRVDAESAVPPYEQVRAQLASAIGDGRLAVGTRLPAVRQLAADLGLAVNTVARAYRELESAGLVETRGRHGTVVAPGRDDATDRLHRAAAGYAAEARRLGVPPERALALVRAALDAGTRGGERSPERGESGDWRPRAGAQRP</sequence>
<evidence type="ECO:0000259" key="5">
    <source>
        <dbReference type="PROSITE" id="PS50949"/>
    </source>
</evidence>
<keyword evidence="1" id="KW-0805">Transcription regulation</keyword>
<dbReference type="AlphaFoldDB" id="A0A1C5I1B0"/>
<dbReference type="SUPFAM" id="SSF46785">
    <property type="entry name" value="Winged helix' DNA-binding domain"/>
    <property type="match status" value="1"/>
</dbReference>
<dbReference type="OrthoDB" id="4307011at2"/>
<accession>A0A1C5I1B0</accession>
<evidence type="ECO:0000256" key="4">
    <source>
        <dbReference type="SAM" id="MobiDB-lite"/>
    </source>
</evidence>
<keyword evidence="3" id="KW-0804">Transcription</keyword>
<dbReference type="GO" id="GO:0003700">
    <property type="term" value="F:DNA-binding transcription factor activity"/>
    <property type="evidence" value="ECO:0007669"/>
    <property type="project" value="InterPro"/>
</dbReference>
<gene>
    <name evidence="6" type="ORF">GA0070213_104305</name>
</gene>
<reference evidence="7" key="1">
    <citation type="submission" date="2016-06" db="EMBL/GenBank/DDBJ databases">
        <authorList>
            <person name="Varghese N."/>
            <person name="Submissions Spin"/>
        </authorList>
    </citation>
    <scope>NUCLEOTIDE SEQUENCE [LARGE SCALE GENOMIC DNA]</scope>
    <source>
        <strain evidence="7">DSM 45647</strain>
    </source>
</reference>
<feature type="domain" description="HTH gntR-type" evidence="5">
    <location>
        <begin position="13"/>
        <end position="81"/>
    </location>
</feature>
<keyword evidence="7" id="KW-1185">Reference proteome</keyword>
<evidence type="ECO:0000256" key="2">
    <source>
        <dbReference type="ARBA" id="ARBA00023125"/>
    </source>
</evidence>
<dbReference type="InterPro" id="IPR000524">
    <property type="entry name" value="Tscrpt_reg_HTH_GntR"/>
</dbReference>
<protein>
    <submittedName>
        <fullName evidence="6">Transcriptional regulator, GntR family</fullName>
    </submittedName>
</protein>
<dbReference type="STRING" id="745366.GA0070213_104305"/>
<keyword evidence="2" id="KW-0238">DNA-binding</keyword>
<feature type="compositionally biased region" description="Basic and acidic residues" evidence="4">
    <location>
        <begin position="124"/>
        <end position="139"/>
    </location>
</feature>
<evidence type="ECO:0000256" key="1">
    <source>
        <dbReference type="ARBA" id="ARBA00023015"/>
    </source>
</evidence>